<name>A0A4Q5LUY1_9BACT</name>
<sequence length="249" mass="28240">MYQEIEKLLEKYYEGETTLQEEKYIKEFFSKAEVPTHLQHHIAEFAYYRHAAKETPSKNLNEVLLSKIEKKGRIIQFRTVSLRIAAGLALLIGGFAVGYAYNNRGGEITIIESKPETVMKQSLQFEQVSLKSASERIEAVNQSLKLKALDQDLTQLLINTLNFDDNVNVRLAAAQALARFEDEPLVREGLIQSLKIQTDPNIQITLIELLVMMKEKRASQTLEQLSQDGNVMDVVRMKAQEGAAQLITL</sequence>
<dbReference type="InterPro" id="IPR016024">
    <property type="entry name" value="ARM-type_fold"/>
</dbReference>
<dbReference type="AlphaFoldDB" id="A0A4Q5LUY1"/>
<keyword evidence="1" id="KW-0472">Membrane</keyword>
<comment type="caution">
    <text evidence="2">The sequence shown here is derived from an EMBL/GenBank/DDBJ whole genome shotgun (WGS) entry which is preliminary data.</text>
</comment>
<keyword evidence="1" id="KW-0812">Transmembrane</keyword>
<dbReference type="OrthoDB" id="667398at2"/>
<dbReference type="SUPFAM" id="SSF48371">
    <property type="entry name" value="ARM repeat"/>
    <property type="match status" value="1"/>
</dbReference>
<dbReference type="EMBL" id="SEWF01000047">
    <property type="protein sequence ID" value="RYU93345.1"/>
    <property type="molecule type" value="Genomic_DNA"/>
</dbReference>
<proteinExistence type="predicted"/>
<gene>
    <name evidence="2" type="ORF">EWM59_22470</name>
</gene>
<dbReference type="RefSeq" id="WP_130023502.1">
    <property type="nucleotide sequence ID" value="NZ_SEWF01000047.1"/>
</dbReference>
<dbReference type="Pfam" id="PF13646">
    <property type="entry name" value="HEAT_2"/>
    <property type="match status" value="1"/>
</dbReference>
<keyword evidence="3" id="KW-1185">Reference proteome</keyword>
<evidence type="ECO:0000313" key="3">
    <source>
        <dbReference type="Proteomes" id="UP000293162"/>
    </source>
</evidence>
<dbReference type="Proteomes" id="UP000293162">
    <property type="component" value="Unassembled WGS sequence"/>
</dbReference>
<organism evidence="2 3">
    <name type="scientific">Emticicia agri</name>
    <dbReference type="NCBI Taxonomy" id="2492393"/>
    <lineage>
        <taxon>Bacteria</taxon>
        <taxon>Pseudomonadati</taxon>
        <taxon>Bacteroidota</taxon>
        <taxon>Cytophagia</taxon>
        <taxon>Cytophagales</taxon>
        <taxon>Leadbetterellaceae</taxon>
        <taxon>Emticicia</taxon>
    </lineage>
</organism>
<dbReference type="InterPro" id="IPR011989">
    <property type="entry name" value="ARM-like"/>
</dbReference>
<protein>
    <submittedName>
        <fullName evidence="2">HEAT repeat domain-containing protein</fullName>
    </submittedName>
</protein>
<dbReference type="Gene3D" id="1.25.10.10">
    <property type="entry name" value="Leucine-rich Repeat Variant"/>
    <property type="match status" value="1"/>
</dbReference>
<feature type="transmembrane region" description="Helical" evidence="1">
    <location>
        <begin position="80"/>
        <end position="101"/>
    </location>
</feature>
<evidence type="ECO:0000313" key="2">
    <source>
        <dbReference type="EMBL" id="RYU93345.1"/>
    </source>
</evidence>
<reference evidence="2 3" key="1">
    <citation type="submission" date="2019-02" db="EMBL/GenBank/DDBJ databases">
        <title>Bacterial novel species Emticicia sp. 17J42-9 isolated from soil.</title>
        <authorList>
            <person name="Jung H.-Y."/>
        </authorList>
    </citation>
    <scope>NUCLEOTIDE SEQUENCE [LARGE SCALE GENOMIC DNA]</scope>
    <source>
        <strain evidence="2 3">17J42-9</strain>
    </source>
</reference>
<keyword evidence="1" id="KW-1133">Transmembrane helix</keyword>
<accession>A0A4Q5LUY1</accession>
<evidence type="ECO:0000256" key="1">
    <source>
        <dbReference type="SAM" id="Phobius"/>
    </source>
</evidence>